<feature type="compositionally biased region" description="Low complexity" evidence="1">
    <location>
        <begin position="483"/>
        <end position="507"/>
    </location>
</feature>
<dbReference type="Gene3D" id="3.40.970.10">
    <property type="entry name" value="Ribonuclease H1, N-terminal domain"/>
    <property type="match status" value="1"/>
</dbReference>
<name>A0A9P6EF93_9AGAR</name>
<feature type="compositionally biased region" description="Polar residues" evidence="1">
    <location>
        <begin position="456"/>
        <end position="466"/>
    </location>
</feature>
<feature type="region of interest" description="Disordered" evidence="1">
    <location>
        <begin position="479"/>
        <end position="544"/>
    </location>
</feature>
<feature type="region of interest" description="Disordered" evidence="1">
    <location>
        <begin position="353"/>
        <end position="407"/>
    </location>
</feature>
<dbReference type="InterPro" id="IPR011320">
    <property type="entry name" value="RNase_H1_N"/>
</dbReference>
<keyword evidence="4" id="KW-1185">Reference proteome</keyword>
<dbReference type="AlphaFoldDB" id="A0A9P6EF93"/>
<sequence>MAKKKWYVVTVGREIGVFDNWLETGGHINGVPDALQQSFPTREAADRAFADAVVRGKTRVVNPDAPRTPNQRRRHGALYSPAVGTPLVVPRNFYTASRTHRSEPTSVTARTRTSSARTHTSVPTSVMPASSSSSTITRSSSEPSPSALRLQVIQAALNESSSPVGVEAQVPTFKRLPSPLKANSRRSHGTRASTSTASGLSYKSHTPPRAPSPASSESSMNSIHITSHHYHRDGAPWQSDRPIHAICRTPSWLEDYPTAPPSPAPSGLLSPLNTDEIPLRSLHIQDERREPTTAKKRTPRSKTTSVESPKPLPVSATTSPISTSIAYTTPKSRTPKVLDPDFKVLTSISYDSPYSANCTPKDNKSCEMQSSPASNASNSSLARQRKVKSPSTSSGDRTPAQPSGTVSTIYLSSPVVVPAISRVQRRKDMESSPRRSKKSPSSSSSGSHSPNPSSGQISSIYLNGPLSTTPLSDVHEVFASPQRSVNSPASSSTSSNRTQSRTPQQSSGGFTSIYTSTSNPPVRPPVSRVVQHQEDPRSPILHQAQVPEITYLSFTRPSPQIGPQSLPFSPFPSSSNLAATSLLFKSNPSTPVRK</sequence>
<feature type="compositionally biased region" description="Basic and acidic residues" evidence="1">
    <location>
        <begin position="283"/>
        <end position="293"/>
    </location>
</feature>
<dbReference type="InterPro" id="IPR009027">
    <property type="entry name" value="Ribosomal_bL9/RNase_H1_N"/>
</dbReference>
<evidence type="ECO:0000259" key="2">
    <source>
        <dbReference type="Pfam" id="PF01693"/>
    </source>
</evidence>
<feature type="region of interest" description="Disordered" evidence="1">
    <location>
        <begin position="97"/>
        <end position="147"/>
    </location>
</feature>
<feature type="compositionally biased region" description="Polar residues" evidence="1">
    <location>
        <begin position="389"/>
        <end position="407"/>
    </location>
</feature>
<proteinExistence type="predicted"/>
<feature type="compositionally biased region" description="Polar residues" evidence="1">
    <location>
        <begin position="190"/>
        <end position="203"/>
    </location>
</feature>
<organism evidence="3 4">
    <name type="scientific">Crepidotus variabilis</name>
    <dbReference type="NCBI Taxonomy" id="179855"/>
    <lineage>
        <taxon>Eukaryota</taxon>
        <taxon>Fungi</taxon>
        <taxon>Dikarya</taxon>
        <taxon>Basidiomycota</taxon>
        <taxon>Agaricomycotina</taxon>
        <taxon>Agaricomycetes</taxon>
        <taxon>Agaricomycetidae</taxon>
        <taxon>Agaricales</taxon>
        <taxon>Agaricineae</taxon>
        <taxon>Crepidotaceae</taxon>
        <taxon>Crepidotus</taxon>
    </lineage>
</organism>
<dbReference type="EMBL" id="MU157852">
    <property type="protein sequence ID" value="KAF9528458.1"/>
    <property type="molecule type" value="Genomic_DNA"/>
</dbReference>
<evidence type="ECO:0000313" key="4">
    <source>
        <dbReference type="Proteomes" id="UP000807306"/>
    </source>
</evidence>
<gene>
    <name evidence="3" type="ORF">CPB83DRAFT_854185</name>
</gene>
<feature type="compositionally biased region" description="Low complexity" evidence="1">
    <location>
        <begin position="105"/>
        <end position="146"/>
    </location>
</feature>
<feature type="region of interest" description="Disordered" evidence="1">
    <location>
        <begin position="280"/>
        <end position="318"/>
    </location>
</feature>
<evidence type="ECO:0000256" key="1">
    <source>
        <dbReference type="SAM" id="MobiDB-lite"/>
    </source>
</evidence>
<feature type="region of interest" description="Disordered" evidence="1">
    <location>
        <begin position="420"/>
        <end position="466"/>
    </location>
</feature>
<evidence type="ECO:0000313" key="3">
    <source>
        <dbReference type="EMBL" id="KAF9528458.1"/>
    </source>
</evidence>
<feature type="region of interest" description="Disordered" evidence="1">
    <location>
        <begin position="175"/>
        <end position="220"/>
    </location>
</feature>
<dbReference type="InterPro" id="IPR037056">
    <property type="entry name" value="RNase_H1_N_sf"/>
</dbReference>
<comment type="caution">
    <text evidence="3">The sequence shown here is derived from an EMBL/GenBank/DDBJ whole genome shotgun (WGS) entry which is preliminary data.</text>
</comment>
<protein>
    <recommendedName>
        <fullName evidence="2">Ribonuclease H1 N-terminal domain-containing protein</fullName>
    </recommendedName>
</protein>
<dbReference type="Pfam" id="PF01693">
    <property type="entry name" value="Cauli_VI"/>
    <property type="match status" value="1"/>
</dbReference>
<reference evidence="3" key="1">
    <citation type="submission" date="2020-11" db="EMBL/GenBank/DDBJ databases">
        <authorList>
            <consortium name="DOE Joint Genome Institute"/>
            <person name="Ahrendt S."/>
            <person name="Riley R."/>
            <person name="Andreopoulos W."/>
            <person name="Labutti K."/>
            <person name="Pangilinan J."/>
            <person name="Ruiz-Duenas F.J."/>
            <person name="Barrasa J.M."/>
            <person name="Sanchez-Garcia M."/>
            <person name="Camarero S."/>
            <person name="Miyauchi S."/>
            <person name="Serrano A."/>
            <person name="Linde D."/>
            <person name="Babiker R."/>
            <person name="Drula E."/>
            <person name="Ayuso-Fernandez I."/>
            <person name="Pacheco R."/>
            <person name="Padilla G."/>
            <person name="Ferreira P."/>
            <person name="Barriuso J."/>
            <person name="Kellner H."/>
            <person name="Castanera R."/>
            <person name="Alfaro M."/>
            <person name="Ramirez L."/>
            <person name="Pisabarro A.G."/>
            <person name="Kuo A."/>
            <person name="Tritt A."/>
            <person name="Lipzen A."/>
            <person name="He G."/>
            <person name="Yan M."/>
            <person name="Ng V."/>
            <person name="Cullen D."/>
            <person name="Martin F."/>
            <person name="Rosso M.-N."/>
            <person name="Henrissat B."/>
            <person name="Hibbett D."/>
            <person name="Martinez A.T."/>
            <person name="Grigoriev I.V."/>
        </authorList>
    </citation>
    <scope>NUCLEOTIDE SEQUENCE</scope>
    <source>
        <strain evidence="3">CBS 506.95</strain>
    </source>
</reference>
<feature type="domain" description="Ribonuclease H1 N-terminal" evidence="2">
    <location>
        <begin position="5"/>
        <end position="46"/>
    </location>
</feature>
<dbReference type="SUPFAM" id="SSF55658">
    <property type="entry name" value="L9 N-domain-like"/>
    <property type="match status" value="1"/>
</dbReference>
<dbReference type="OrthoDB" id="3270804at2759"/>
<feature type="compositionally biased region" description="Polar residues" evidence="1">
    <location>
        <begin position="508"/>
        <end position="519"/>
    </location>
</feature>
<accession>A0A9P6EF93</accession>
<feature type="compositionally biased region" description="Low complexity" evidence="1">
    <location>
        <begin position="439"/>
        <end position="455"/>
    </location>
</feature>
<feature type="compositionally biased region" description="Low complexity" evidence="1">
    <location>
        <begin position="370"/>
        <end position="380"/>
    </location>
</feature>
<feature type="compositionally biased region" description="Low complexity" evidence="1">
    <location>
        <begin position="204"/>
        <end position="220"/>
    </location>
</feature>
<dbReference type="Proteomes" id="UP000807306">
    <property type="component" value="Unassembled WGS sequence"/>
</dbReference>